<keyword evidence="2" id="KW-1185">Reference proteome</keyword>
<evidence type="ECO:0000313" key="1">
    <source>
        <dbReference type="EnsemblPlants" id="AVESA.00010b.r2.UnG1421100.1.CDS"/>
    </source>
</evidence>
<dbReference type="Proteomes" id="UP001732700">
    <property type="component" value="Unassembled WGS sequence"/>
</dbReference>
<dbReference type="EnsemblPlants" id="AVESA.00010b.r2.UnG1421100.1">
    <property type="protein sequence ID" value="AVESA.00010b.r2.UnG1421100.1.CDS"/>
    <property type="gene ID" value="AVESA.00010b.r2.UnG1421100"/>
</dbReference>
<proteinExistence type="predicted"/>
<name>A0ACD6ASD0_AVESA</name>
<sequence>MDFLYFFGNVFDPRHMRISIQGSGIYLNRERGHSIDPIHIDDPLCPANNVGRNCFRIHQCIKAFADAFAVLENELLQFTAESNMPASSFSLLKKIIPSIDSNEL</sequence>
<accession>A0ACD6ASD0</accession>
<organism evidence="1 2">
    <name type="scientific">Avena sativa</name>
    <name type="common">Oat</name>
    <dbReference type="NCBI Taxonomy" id="4498"/>
    <lineage>
        <taxon>Eukaryota</taxon>
        <taxon>Viridiplantae</taxon>
        <taxon>Streptophyta</taxon>
        <taxon>Embryophyta</taxon>
        <taxon>Tracheophyta</taxon>
        <taxon>Spermatophyta</taxon>
        <taxon>Magnoliopsida</taxon>
        <taxon>Liliopsida</taxon>
        <taxon>Poales</taxon>
        <taxon>Poaceae</taxon>
        <taxon>BOP clade</taxon>
        <taxon>Pooideae</taxon>
        <taxon>Poodae</taxon>
        <taxon>Poeae</taxon>
        <taxon>Poeae Chloroplast Group 1 (Aveneae type)</taxon>
        <taxon>Aveninae</taxon>
        <taxon>Avena</taxon>
    </lineage>
</organism>
<protein>
    <submittedName>
        <fullName evidence="1">Uncharacterized protein</fullName>
    </submittedName>
</protein>
<evidence type="ECO:0000313" key="2">
    <source>
        <dbReference type="Proteomes" id="UP001732700"/>
    </source>
</evidence>
<reference evidence="1" key="1">
    <citation type="submission" date="2025-09" db="UniProtKB">
        <authorList>
            <consortium name="EnsemblPlants"/>
        </authorList>
    </citation>
    <scope>IDENTIFICATION</scope>
</reference>